<accession>A0A523UMG9</accession>
<dbReference type="Gene3D" id="3.30.300.30">
    <property type="match status" value="1"/>
</dbReference>
<protein>
    <submittedName>
        <fullName evidence="5">Long-chain fatty acid--CoA ligase</fullName>
    </submittedName>
</protein>
<dbReference type="AlphaFoldDB" id="A0A523UMG9"/>
<organism evidence="5 6">
    <name type="scientific">candidate division TA06 bacterium</name>
    <dbReference type="NCBI Taxonomy" id="2250710"/>
    <lineage>
        <taxon>Bacteria</taxon>
        <taxon>Bacteria division TA06</taxon>
    </lineage>
</organism>
<sequence length="535" mass="59303">MKHHRSAPSAHRSVPSDRPWFRHWPSGAPKHIDYPQKPLPFLLEDTARRSPDSIAFSSGTDSIAFSKLSQKSDAFASGLHSINIRKGDRVLLLLPNIIEFVISFYGTLKSGAAVVSLHHLVREAELSKALEESEPKAAVILSSLSPAEREVLNKSRVRVIEVGELAASKSISFGQFVSKRRAYPHVSVSADDPAVIQYTGATTGAPKPAVMSHFNLLANAVQNATWFGWDENEKVLGILPLCHTWGCSCCMNSPIYTGAKTIFVGRFDPEVVLQTIEAEHATVLYGSATMFSVLLNSPGIERFNLSSLKWVKAGAMPIPVELKRKWDEKTGIPLVLGYGLTEASPETHDSPPNRIREGTIGIPIIDTDAKIVDLETENELEPGKPGELLIRGPQVTELGYLNDEEETERALRGGWLHTGDIGIMDAEGYFTLVDRKKDIIKYKGYTIYPVELEDLLYGHPAVRECAVVAKKHSEFGEVPKAFIVCKEDSALTEEDVIEFCEKRVAPYKKIREVEFIECLPKTPVGKVLRRKLRDK</sequence>
<dbReference type="SUPFAM" id="SSF56801">
    <property type="entry name" value="Acetyl-CoA synthetase-like"/>
    <property type="match status" value="1"/>
</dbReference>
<comment type="caution">
    <text evidence="5">The sequence shown here is derived from an EMBL/GenBank/DDBJ whole genome shotgun (WGS) entry which is preliminary data.</text>
</comment>
<dbReference type="PANTHER" id="PTHR24096">
    <property type="entry name" value="LONG-CHAIN-FATTY-ACID--COA LIGASE"/>
    <property type="match status" value="1"/>
</dbReference>
<dbReference type="Pfam" id="PF13193">
    <property type="entry name" value="AMP-binding_C"/>
    <property type="match status" value="1"/>
</dbReference>
<evidence type="ECO:0000256" key="2">
    <source>
        <dbReference type="ARBA" id="ARBA00022598"/>
    </source>
</evidence>
<dbReference type="Proteomes" id="UP000315525">
    <property type="component" value="Unassembled WGS sequence"/>
</dbReference>
<keyword evidence="2 5" id="KW-0436">Ligase</keyword>
<evidence type="ECO:0000259" key="3">
    <source>
        <dbReference type="Pfam" id="PF00501"/>
    </source>
</evidence>
<dbReference type="GO" id="GO:0016405">
    <property type="term" value="F:CoA-ligase activity"/>
    <property type="evidence" value="ECO:0007669"/>
    <property type="project" value="TreeGrafter"/>
</dbReference>
<evidence type="ECO:0000313" key="6">
    <source>
        <dbReference type="Proteomes" id="UP000315525"/>
    </source>
</evidence>
<dbReference type="FunFam" id="3.30.300.30:FF:000007">
    <property type="entry name" value="4-coumarate--CoA ligase 2"/>
    <property type="match status" value="1"/>
</dbReference>
<dbReference type="InterPro" id="IPR045851">
    <property type="entry name" value="AMP-bd_C_sf"/>
</dbReference>
<proteinExistence type="inferred from homology"/>
<feature type="domain" description="AMP-binding enzyme C-terminal" evidence="4">
    <location>
        <begin position="451"/>
        <end position="526"/>
    </location>
</feature>
<dbReference type="InterPro" id="IPR042099">
    <property type="entry name" value="ANL_N_sf"/>
</dbReference>
<comment type="similarity">
    <text evidence="1">Belongs to the ATP-dependent AMP-binding enzyme family.</text>
</comment>
<name>A0A523UMG9_UNCT6</name>
<reference evidence="5 6" key="1">
    <citation type="submission" date="2019-03" db="EMBL/GenBank/DDBJ databases">
        <title>Metabolic potential of uncultured bacteria and archaea associated with petroleum seepage in deep-sea sediments.</title>
        <authorList>
            <person name="Dong X."/>
            <person name="Hubert C."/>
        </authorList>
    </citation>
    <scope>NUCLEOTIDE SEQUENCE [LARGE SCALE GENOMIC DNA]</scope>
    <source>
        <strain evidence="5">E44_bin18</strain>
    </source>
</reference>
<dbReference type="InterPro" id="IPR000873">
    <property type="entry name" value="AMP-dep_synth/lig_dom"/>
</dbReference>
<dbReference type="Gene3D" id="3.40.50.12780">
    <property type="entry name" value="N-terminal domain of ligase-like"/>
    <property type="match status" value="1"/>
</dbReference>
<dbReference type="InterPro" id="IPR025110">
    <property type="entry name" value="AMP-bd_C"/>
</dbReference>
<evidence type="ECO:0000256" key="1">
    <source>
        <dbReference type="ARBA" id="ARBA00006432"/>
    </source>
</evidence>
<gene>
    <name evidence="5" type="ORF">E3J62_12330</name>
</gene>
<evidence type="ECO:0000259" key="4">
    <source>
        <dbReference type="Pfam" id="PF13193"/>
    </source>
</evidence>
<dbReference type="PANTHER" id="PTHR24096:SF149">
    <property type="entry name" value="AMP-BINDING DOMAIN-CONTAINING PROTEIN-RELATED"/>
    <property type="match status" value="1"/>
</dbReference>
<feature type="domain" description="AMP-dependent synthetase/ligase" evidence="3">
    <location>
        <begin position="43"/>
        <end position="397"/>
    </location>
</feature>
<dbReference type="Pfam" id="PF00501">
    <property type="entry name" value="AMP-binding"/>
    <property type="match status" value="1"/>
</dbReference>
<dbReference type="EMBL" id="SOJN01000148">
    <property type="protein sequence ID" value="TET43733.1"/>
    <property type="molecule type" value="Genomic_DNA"/>
</dbReference>
<evidence type="ECO:0000313" key="5">
    <source>
        <dbReference type="EMBL" id="TET43733.1"/>
    </source>
</evidence>